<dbReference type="Pfam" id="PF01128">
    <property type="entry name" value="IspD"/>
    <property type="match status" value="2"/>
</dbReference>
<reference evidence="3 4" key="1">
    <citation type="submission" date="2017-08" db="EMBL/GenBank/DDBJ databases">
        <title>Reclassification of Bisgaard taxon 37 and 44.</title>
        <authorList>
            <person name="Christensen H."/>
        </authorList>
    </citation>
    <scope>NUCLEOTIDE SEQUENCE [LARGE SCALE GENOMIC DNA]</scope>
    <source>
        <strain evidence="3 4">111</strain>
    </source>
</reference>
<comment type="caution">
    <text evidence="3">The sequence shown here is derived from an EMBL/GenBank/DDBJ whole genome shotgun (WGS) entry which is preliminary data.</text>
</comment>
<dbReference type="InterPro" id="IPR029044">
    <property type="entry name" value="Nucleotide-diphossugar_trans"/>
</dbReference>
<dbReference type="SUPFAM" id="SSF53448">
    <property type="entry name" value="Nucleotide-diphospho-sugar transferases"/>
    <property type="match status" value="1"/>
</dbReference>
<dbReference type="OrthoDB" id="9806837at2"/>
<sequence>MAKKYLALICAAGVGTRMQSQVPKQYLSLTYENKQQPILGITIQKFLAVEDIDSVLVALNENDSYASQLLPAWFDSFTAYNLKGKLYLYSQTNSQVKACLGYGERIHTVYSLLANAMQLCLEQDYDPAQTYVLIHDAARVGIKSSDIQSIIHACSTLDQIDHLEQLKVTEQSFVPEDPKIDEKDRACPSFLAGILPGMRCTDSVKLLQADNQNLITDNLDRKQIYLAQTPQTFNLLYFYYLLSKLLMHLDEPSLESKTYFSSYSYFLTYCEQLQLLEKSKIAELKFVYNNKIKSKSLDEILQILTDDVSVLTLLGDQVIVHEMGKHNLKVTLPEDLALAQYYLTQEAQLD</sequence>
<evidence type="ECO:0000313" key="4">
    <source>
        <dbReference type="Proteomes" id="UP000265916"/>
    </source>
</evidence>
<dbReference type="GO" id="GO:0008299">
    <property type="term" value="P:isoprenoid biosynthetic process"/>
    <property type="evidence" value="ECO:0007669"/>
    <property type="project" value="InterPro"/>
</dbReference>
<accession>A0A3A1YJI4</accession>
<gene>
    <name evidence="3" type="ORF">CKF58_04660</name>
</gene>
<dbReference type="Proteomes" id="UP000265916">
    <property type="component" value="Unassembled WGS sequence"/>
</dbReference>
<dbReference type="Gene3D" id="3.90.550.10">
    <property type="entry name" value="Spore Coat Polysaccharide Biosynthesis Protein SpsA, Chain A"/>
    <property type="match status" value="1"/>
</dbReference>
<evidence type="ECO:0000256" key="2">
    <source>
        <dbReference type="ARBA" id="ARBA00022695"/>
    </source>
</evidence>
<name>A0A3A1YJI4_9GAMM</name>
<dbReference type="InterPro" id="IPR050088">
    <property type="entry name" value="IspD/TarI_cytidylyltransf_bact"/>
</dbReference>
<protein>
    <recommendedName>
        <fullName evidence="5">2-C-methyl-D-erythritol 4-phosphate cytidylyltransferase</fullName>
    </recommendedName>
</protein>
<dbReference type="RefSeq" id="WP_119531467.1">
    <property type="nucleotide sequence ID" value="NZ_JBHSSP010000034.1"/>
</dbReference>
<dbReference type="GO" id="GO:0050518">
    <property type="term" value="F:2-C-methyl-D-erythritol 4-phosphate cytidylyltransferase activity"/>
    <property type="evidence" value="ECO:0007669"/>
    <property type="project" value="TreeGrafter"/>
</dbReference>
<evidence type="ECO:0000313" key="3">
    <source>
        <dbReference type="EMBL" id="RIY37825.1"/>
    </source>
</evidence>
<dbReference type="InterPro" id="IPR018294">
    <property type="entry name" value="ISPD_synthase_CS"/>
</dbReference>
<dbReference type="PANTHER" id="PTHR32125:SF4">
    <property type="entry name" value="2-C-METHYL-D-ERYTHRITOL 4-PHOSPHATE CYTIDYLYLTRANSFERASE, CHLOROPLASTIC"/>
    <property type="match status" value="1"/>
</dbReference>
<dbReference type="InterPro" id="IPR034683">
    <property type="entry name" value="IspD/TarI"/>
</dbReference>
<evidence type="ECO:0000256" key="1">
    <source>
        <dbReference type="ARBA" id="ARBA00022679"/>
    </source>
</evidence>
<organism evidence="3 4">
    <name type="scientific">Psittacicella hinzii</name>
    <dbReference type="NCBI Taxonomy" id="2028575"/>
    <lineage>
        <taxon>Bacteria</taxon>
        <taxon>Pseudomonadati</taxon>
        <taxon>Pseudomonadota</taxon>
        <taxon>Gammaproteobacteria</taxon>
        <taxon>Pasteurellales</taxon>
        <taxon>Psittacicellaceae</taxon>
        <taxon>Psittacicella</taxon>
    </lineage>
</organism>
<evidence type="ECO:0008006" key="5">
    <source>
        <dbReference type="Google" id="ProtNLM"/>
    </source>
</evidence>
<keyword evidence="2" id="KW-0548">Nucleotidyltransferase</keyword>
<dbReference type="PROSITE" id="PS01295">
    <property type="entry name" value="ISPD"/>
    <property type="match status" value="1"/>
</dbReference>
<dbReference type="AlphaFoldDB" id="A0A3A1YJI4"/>
<dbReference type="PANTHER" id="PTHR32125">
    <property type="entry name" value="2-C-METHYL-D-ERYTHRITOL 4-PHOSPHATE CYTIDYLYLTRANSFERASE, CHLOROPLASTIC"/>
    <property type="match status" value="1"/>
</dbReference>
<keyword evidence="1" id="KW-0808">Transferase</keyword>
<proteinExistence type="predicted"/>
<keyword evidence="4" id="KW-1185">Reference proteome</keyword>
<dbReference type="EMBL" id="NRJG01000080">
    <property type="protein sequence ID" value="RIY37825.1"/>
    <property type="molecule type" value="Genomic_DNA"/>
</dbReference>